<organism evidence="2">
    <name type="scientific">Salmonella diarizonae</name>
    <dbReference type="NCBI Taxonomy" id="59204"/>
    <lineage>
        <taxon>Bacteria</taxon>
        <taxon>Pseudomonadati</taxon>
        <taxon>Pseudomonadota</taxon>
        <taxon>Gammaproteobacteria</taxon>
        <taxon>Enterobacterales</taxon>
        <taxon>Enterobacteriaceae</taxon>
        <taxon>Salmonella</taxon>
    </lineage>
</organism>
<feature type="compositionally biased region" description="Low complexity" evidence="1">
    <location>
        <begin position="100"/>
        <end position="111"/>
    </location>
</feature>
<dbReference type="EMBL" id="RSHK01000001">
    <property type="protein sequence ID" value="MIE68111.1"/>
    <property type="molecule type" value="Genomic_DNA"/>
</dbReference>
<protein>
    <submittedName>
        <fullName evidence="2">Phage tail assembly protein</fullName>
    </submittedName>
</protein>
<dbReference type="Pfam" id="PF10109">
    <property type="entry name" value="Phage_TAC_7"/>
    <property type="match status" value="1"/>
</dbReference>
<gene>
    <name evidence="2" type="ORF">EL06_01010</name>
</gene>
<accession>A0A6C8XPQ0</accession>
<reference evidence="2" key="1">
    <citation type="submission" date="2018-08" db="EMBL/GenBank/DDBJ databases">
        <authorList>
            <consortium name="GenomeTrakr network: Whole genome sequencing for foodborne pathogen traceback"/>
        </authorList>
    </citation>
    <scope>NUCLEOTIDE SEQUENCE [LARGE SCALE GENOMIC DNA]</scope>
    <source>
        <strain evidence="2">FMA0132</strain>
    </source>
</reference>
<name>A0A6C8XPQ0_SALDZ</name>
<evidence type="ECO:0000313" key="2">
    <source>
        <dbReference type="EMBL" id="MIE68111.1"/>
    </source>
</evidence>
<comment type="caution">
    <text evidence="2">The sequence shown here is derived from an EMBL/GenBank/DDBJ whole genome shotgun (WGS) entry which is preliminary data.</text>
</comment>
<feature type="region of interest" description="Disordered" evidence="1">
    <location>
        <begin position="85"/>
        <end position="111"/>
    </location>
</feature>
<proteinExistence type="predicted"/>
<dbReference type="AlphaFoldDB" id="A0A6C8XPQ0"/>
<dbReference type="InterPro" id="IPR019289">
    <property type="entry name" value="Phage_tail_E/E"/>
</dbReference>
<sequence length="111" mass="12061">MSQVQPEVFIPAHPFTTAGGTRIERIELKRLTVKDLKLVRKISKDPADWDESLIARSTGFPTEDLDNMDLADYLELQNRFQKITGVGKKPGNDDKGAGAAGEVVPVPAGGN</sequence>
<dbReference type="Proteomes" id="UP000885362">
    <property type="component" value="Unassembled WGS sequence"/>
</dbReference>
<evidence type="ECO:0000256" key="1">
    <source>
        <dbReference type="SAM" id="MobiDB-lite"/>
    </source>
</evidence>